<name>A0A565A5X8_PLAVI</name>
<evidence type="ECO:0000313" key="1">
    <source>
        <dbReference type="EMBL" id="VVA00272.1"/>
    </source>
</evidence>
<dbReference type="InterPro" id="IPR008780">
    <property type="entry name" value="Plasmodium_Vir"/>
</dbReference>
<dbReference type="VEuPathDB" id="PlasmoDB:PVPAM_030028400"/>
<dbReference type="EMBL" id="FLZR02000065">
    <property type="protein sequence ID" value="VVA00272.1"/>
    <property type="molecule type" value="Genomic_DNA"/>
</dbReference>
<reference evidence="1" key="1">
    <citation type="submission" date="2016-07" db="EMBL/GenBank/DDBJ databases">
        <authorList>
            <consortium name="Pathogen Informatics"/>
        </authorList>
    </citation>
    <scope>NUCLEOTIDE SEQUENCE</scope>
</reference>
<dbReference type="AlphaFoldDB" id="A0A565A5X8"/>
<organism evidence="1">
    <name type="scientific">Plasmodium vivax</name>
    <name type="common">malaria parasite P. vivax</name>
    <dbReference type="NCBI Taxonomy" id="5855"/>
    <lineage>
        <taxon>Eukaryota</taxon>
        <taxon>Sar</taxon>
        <taxon>Alveolata</taxon>
        <taxon>Apicomplexa</taxon>
        <taxon>Aconoidasida</taxon>
        <taxon>Haemosporida</taxon>
        <taxon>Plasmodiidae</taxon>
        <taxon>Plasmodium</taxon>
        <taxon>Plasmodium (Plasmodium)</taxon>
    </lineage>
</organism>
<dbReference type="VEuPathDB" id="PlasmoDB:PVP01_0009850"/>
<protein>
    <submittedName>
        <fullName evidence="1">VIR protein</fullName>
    </submittedName>
</protein>
<dbReference type="Proteomes" id="UP000220605">
    <property type="component" value="Unassembled WGS sequence"/>
</dbReference>
<accession>A0A565A5X8</accession>
<proteinExistence type="predicted"/>
<gene>
    <name evidence="1" type="ORF">PVP01_0009850</name>
</gene>
<sequence length="361" mass="41326">MAKDYLYNKHKYEEECCSWGATVCSDYFLQCDESYDPRKLIYAIESHNQEKCNEIKNSLKANQSEEISTIDPKDENNMYIKYFTCSYVTHSDFKKKGLRCQQPVYSPFRKNKFEAVRPPNNTQNNNLKFKGLRCQQPEFNALRKNKFAAVRPVYKTQTSNLELKGKKLTINGKAINAVLISDPNAIITGEANSNTPELENYNTLFPEIRGAARKAYVKEAKEACKNGTPKKGMETYCERSKRYNDIINGAELQPEKLIDVGNTQNLEDIDSPADTSSINDLLQQLPVRMGAVSLASLGAVTMLFMYYKFTPFGTWLRNKIGGEKKMKHGNHIEPRISVNYQQDHMPQISQKKRIKIAYQSS</sequence>
<dbReference type="Pfam" id="PF05795">
    <property type="entry name" value="Plasmodium_Vir"/>
    <property type="match status" value="1"/>
</dbReference>
<dbReference type="OrthoDB" id="389242at2759"/>